<protein>
    <submittedName>
        <fullName evidence="2">Site-specific DNA recombinase</fullName>
    </submittedName>
</protein>
<dbReference type="PANTHER" id="PTHR30461:SF23">
    <property type="entry name" value="DNA RECOMBINASE-RELATED"/>
    <property type="match status" value="1"/>
</dbReference>
<dbReference type="SUPFAM" id="SSF53041">
    <property type="entry name" value="Resolvase-like"/>
    <property type="match status" value="1"/>
</dbReference>
<organism evidence="2 3">
    <name type="scientific">Amycolatopsis marina</name>
    <dbReference type="NCBI Taxonomy" id="490629"/>
    <lineage>
        <taxon>Bacteria</taxon>
        <taxon>Bacillati</taxon>
        <taxon>Actinomycetota</taxon>
        <taxon>Actinomycetes</taxon>
        <taxon>Pseudonocardiales</taxon>
        <taxon>Pseudonocardiaceae</taxon>
        <taxon>Amycolatopsis</taxon>
    </lineage>
</organism>
<dbReference type="GO" id="GO:0003677">
    <property type="term" value="F:DNA binding"/>
    <property type="evidence" value="ECO:0007669"/>
    <property type="project" value="InterPro"/>
</dbReference>
<dbReference type="Pfam" id="PF13408">
    <property type="entry name" value="Zn_ribbon_recom"/>
    <property type="match status" value="1"/>
</dbReference>
<evidence type="ECO:0000313" key="3">
    <source>
        <dbReference type="Proteomes" id="UP000243799"/>
    </source>
</evidence>
<name>A0A1I1ATW6_9PSEU</name>
<dbReference type="InterPro" id="IPR038109">
    <property type="entry name" value="DNA_bind_recomb_sf"/>
</dbReference>
<accession>A0A1I1ATW6</accession>
<evidence type="ECO:0000259" key="1">
    <source>
        <dbReference type="PROSITE" id="PS51737"/>
    </source>
</evidence>
<gene>
    <name evidence="2" type="ORF">SAMN05216266_11016</name>
</gene>
<dbReference type="InterPro" id="IPR036162">
    <property type="entry name" value="Resolvase-like_N_sf"/>
</dbReference>
<feature type="domain" description="Recombinase" evidence="1">
    <location>
        <begin position="159"/>
        <end position="269"/>
    </location>
</feature>
<proteinExistence type="predicted"/>
<dbReference type="CDD" id="cd00338">
    <property type="entry name" value="Ser_Recombinase"/>
    <property type="match status" value="1"/>
</dbReference>
<dbReference type="InterPro" id="IPR006119">
    <property type="entry name" value="Resolv_N"/>
</dbReference>
<dbReference type="RefSeq" id="WP_177242663.1">
    <property type="nucleotide sequence ID" value="NZ_FOKG01000010.1"/>
</dbReference>
<sequence length="485" mass="54167">MTHYVALYCRISQDKRGRREGVEAQEKWGREYAAATWPDMPIEVFTDNDITAADPGVERPEFNRLREWINDGRIAHIWSVEQYRFVRQEVEWFKVAAELDSAGITELHTNRDGTVRVQDEIAGIKAVLGAGEVRRLKRRLNDRLTEIAASGAPPGGGRRFGYRPAVRDDGARTLEIVPEEAEIIRDTVDRILSGWGLNSIVKDLKDRGVRGPRGGAISPGAIKSWINSPTIAGHRVHQGRIVARGTWEPIVTEDIWQAVKARLAQPRRVKLADGGTIDVNEKYFGTSTGRKYLLTGGLTACGACGAPLYGTTRKYGGTKLPYLLCRPESRGGSGCVGIKMDAVEKHVVDTLFAELDRPEFLDAIGADDHGQLRDKITADLTALDGRRNKLATEWGAGDLMDSEWASARRSMAETEQRLRSELAAIPPPMAGIDINTARQAWPDMLLDEQREFLLLFIERVTVNRGARGRWTPIGERVEIDWRRLR</sequence>
<dbReference type="Gene3D" id="3.40.50.1390">
    <property type="entry name" value="Resolvase, N-terminal catalytic domain"/>
    <property type="match status" value="1"/>
</dbReference>
<dbReference type="Pfam" id="PF00239">
    <property type="entry name" value="Resolvase"/>
    <property type="match status" value="1"/>
</dbReference>
<dbReference type="InterPro" id="IPR011109">
    <property type="entry name" value="DNA_bind_recombinase_dom"/>
</dbReference>
<dbReference type="Pfam" id="PF07508">
    <property type="entry name" value="Recombinase"/>
    <property type="match status" value="1"/>
</dbReference>
<dbReference type="Gene3D" id="3.90.1750.20">
    <property type="entry name" value="Putative Large Serine Recombinase, Chain B, Domain 2"/>
    <property type="match status" value="1"/>
</dbReference>
<keyword evidence="3" id="KW-1185">Reference proteome</keyword>
<dbReference type="InterPro" id="IPR050639">
    <property type="entry name" value="SSR_resolvase"/>
</dbReference>
<dbReference type="AlphaFoldDB" id="A0A1I1ATW6"/>
<dbReference type="EMBL" id="FOKG01000010">
    <property type="protein sequence ID" value="SFB39753.1"/>
    <property type="molecule type" value="Genomic_DNA"/>
</dbReference>
<dbReference type="SMART" id="SM00857">
    <property type="entry name" value="Resolvase"/>
    <property type="match status" value="1"/>
</dbReference>
<evidence type="ECO:0000313" key="2">
    <source>
        <dbReference type="EMBL" id="SFB39753.1"/>
    </source>
</evidence>
<dbReference type="GO" id="GO:0000150">
    <property type="term" value="F:DNA strand exchange activity"/>
    <property type="evidence" value="ECO:0007669"/>
    <property type="project" value="InterPro"/>
</dbReference>
<dbReference type="Proteomes" id="UP000243799">
    <property type="component" value="Unassembled WGS sequence"/>
</dbReference>
<dbReference type="InterPro" id="IPR025827">
    <property type="entry name" value="Zn_ribbon_recom_dom"/>
</dbReference>
<dbReference type="PANTHER" id="PTHR30461">
    <property type="entry name" value="DNA-INVERTASE FROM LAMBDOID PROPHAGE"/>
    <property type="match status" value="1"/>
</dbReference>
<dbReference type="PROSITE" id="PS51737">
    <property type="entry name" value="RECOMBINASE_DNA_BIND"/>
    <property type="match status" value="1"/>
</dbReference>
<dbReference type="STRING" id="490629.SAMN05216266_11016"/>
<reference evidence="3" key="1">
    <citation type="submission" date="2016-10" db="EMBL/GenBank/DDBJ databases">
        <authorList>
            <person name="Varghese N."/>
            <person name="Submissions S."/>
        </authorList>
    </citation>
    <scope>NUCLEOTIDE SEQUENCE [LARGE SCALE GENOMIC DNA]</scope>
    <source>
        <strain evidence="3">CGMCC 4.3568</strain>
    </source>
</reference>